<dbReference type="RefSeq" id="WP_188912871.1">
    <property type="nucleotide sequence ID" value="NZ_BMIQ01000010.1"/>
</dbReference>
<dbReference type="GO" id="GO:0000287">
    <property type="term" value="F:magnesium ion binding"/>
    <property type="evidence" value="ECO:0007669"/>
    <property type="project" value="UniProtKB-UniRule"/>
</dbReference>
<evidence type="ECO:0000256" key="2">
    <source>
        <dbReference type="ARBA" id="ARBA00022649"/>
    </source>
</evidence>
<dbReference type="InterPro" id="IPR022907">
    <property type="entry name" value="VapC_family"/>
</dbReference>
<evidence type="ECO:0000313" key="11">
    <source>
        <dbReference type="Proteomes" id="UP000644699"/>
    </source>
</evidence>
<evidence type="ECO:0000256" key="5">
    <source>
        <dbReference type="ARBA" id="ARBA00022801"/>
    </source>
</evidence>
<keyword evidence="8" id="KW-0800">Toxin</keyword>
<evidence type="ECO:0000256" key="8">
    <source>
        <dbReference type="HAMAP-Rule" id="MF_00265"/>
    </source>
</evidence>
<evidence type="ECO:0000313" key="10">
    <source>
        <dbReference type="EMBL" id="GGE22181.1"/>
    </source>
</evidence>
<evidence type="ECO:0000256" key="1">
    <source>
        <dbReference type="ARBA" id="ARBA00001946"/>
    </source>
</evidence>
<keyword evidence="3 8" id="KW-0540">Nuclease</keyword>
<dbReference type="GO" id="GO:0004540">
    <property type="term" value="F:RNA nuclease activity"/>
    <property type="evidence" value="ECO:0007669"/>
    <property type="project" value="InterPro"/>
</dbReference>
<dbReference type="Proteomes" id="UP000644699">
    <property type="component" value="Unassembled WGS sequence"/>
</dbReference>
<feature type="binding site" evidence="8">
    <location>
        <position position="5"/>
    </location>
    <ligand>
        <name>Mg(2+)</name>
        <dbReference type="ChEBI" id="CHEBI:18420"/>
    </ligand>
</feature>
<keyword evidence="2 8" id="KW-1277">Toxin-antitoxin system</keyword>
<dbReference type="EC" id="3.1.-.-" evidence="8"/>
<dbReference type="GO" id="GO:0016787">
    <property type="term" value="F:hydrolase activity"/>
    <property type="evidence" value="ECO:0007669"/>
    <property type="project" value="UniProtKB-KW"/>
</dbReference>
<comment type="cofactor">
    <cofactor evidence="1 8">
        <name>Mg(2+)</name>
        <dbReference type="ChEBI" id="CHEBI:18420"/>
    </cofactor>
</comment>
<accession>A0A917EBY1</accession>
<proteinExistence type="inferred from homology"/>
<keyword evidence="5 8" id="KW-0378">Hydrolase</keyword>
<comment type="similarity">
    <text evidence="7 8">Belongs to the PINc/VapC protein family.</text>
</comment>
<comment type="caution">
    <text evidence="10">The sequence shown here is derived from an EMBL/GenBank/DDBJ whole genome shotgun (WGS) entry which is preliminary data.</text>
</comment>
<evidence type="ECO:0000259" key="9">
    <source>
        <dbReference type="Pfam" id="PF01850"/>
    </source>
</evidence>
<dbReference type="PANTHER" id="PTHR33653">
    <property type="entry name" value="RIBONUCLEASE VAPC2"/>
    <property type="match status" value="1"/>
</dbReference>
<dbReference type="Gene3D" id="3.40.50.1010">
    <property type="entry name" value="5'-nuclease"/>
    <property type="match status" value="1"/>
</dbReference>
<comment type="function">
    <text evidence="8">Toxic component of a toxin-antitoxin (TA) system. An RNase.</text>
</comment>
<sequence length="140" mass="15478">MIVLDTNIVSETMTRRPNPLVVDFLRQSEREVFAITTLTLFELRLGIEILPQSAERSRLWILFEGYEAGALGSPLPLDPESAGLAAVFRAERRRKGRPTSVPDSLIAGIALRHGAALATRNIRDFEDSGLALIDPWQAVP</sequence>
<evidence type="ECO:0000256" key="3">
    <source>
        <dbReference type="ARBA" id="ARBA00022722"/>
    </source>
</evidence>
<dbReference type="AlphaFoldDB" id="A0A917EBY1"/>
<dbReference type="InterPro" id="IPR029060">
    <property type="entry name" value="PIN-like_dom_sf"/>
</dbReference>
<protein>
    <recommendedName>
        <fullName evidence="8">Ribonuclease VapC</fullName>
        <shortName evidence="8">RNase VapC</shortName>
        <ecNumber evidence="8">3.1.-.-</ecNumber>
    </recommendedName>
    <alternativeName>
        <fullName evidence="8">Toxin VapC</fullName>
    </alternativeName>
</protein>
<name>A0A917EBY1_9HYPH</name>
<reference evidence="10" key="1">
    <citation type="journal article" date="2014" name="Int. J. Syst. Evol. Microbiol.">
        <title>Complete genome sequence of Corynebacterium casei LMG S-19264T (=DSM 44701T), isolated from a smear-ripened cheese.</title>
        <authorList>
            <consortium name="US DOE Joint Genome Institute (JGI-PGF)"/>
            <person name="Walter F."/>
            <person name="Albersmeier A."/>
            <person name="Kalinowski J."/>
            <person name="Ruckert C."/>
        </authorList>
    </citation>
    <scope>NUCLEOTIDE SEQUENCE</scope>
    <source>
        <strain evidence="10">CGMCC 1.15367</strain>
    </source>
</reference>
<feature type="domain" description="PIN" evidence="9">
    <location>
        <begin position="2"/>
        <end position="123"/>
    </location>
</feature>
<dbReference type="SUPFAM" id="SSF88723">
    <property type="entry name" value="PIN domain-like"/>
    <property type="match status" value="1"/>
</dbReference>
<dbReference type="PANTHER" id="PTHR33653:SF1">
    <property type="entry name" value="RIBONUCLEASE VAPC2"/>
    <property type="match status" value="1"/>
</dbReference>
<gene>
    <name evidence="10" type="primary">stbB</name>
    <name evidence="8" type="synonym">vapC</name>
    <name evidence="10" type="ORF">GCM10011390_46940</name>
</gene>
<evidence type="ECO:0000256" key="4">
    <source>
        <dbReference type="ARBA" id="ARBA00022723"/>
    </source>
</evidence>
<reference evidence="10" key="2">
    <citation type="submission" date="2020-09" db="EMBL/GenBank/DDBJ databases">
        <authorList>
            <person name="Sun Q."/>
            <person name="Zhou Y."/>
        </authorList>
    </citation>
    <scope>NUCLEOTIDE SEQUENCE</scope>
    <source>
        <strain evidence="10">CGMCC 1.15367</strain>
    </source>
</reference>
<dbReference type="CDD" id="cd18731">
    <property type="entry name" value="PIN_NgFitB-like"/>
    <property type="match status" value="1"/>
</dbReference>
<dbReference type="HAMAP" id="MF_00265">
    <property type="entry name" value="VapC_Nob1"/>
    <property type="match status" value="1"/>
</dbReference>
<dbReference type="InterPro" id="IPR050556">
    <property type="entry name" value="Type_II_TA_system_RNase"/>
</dbReference>
<evidence type="ECO:0000256" key="7">
    <source>
        <dbReference type="ARBA" id="ARBA00038093"/>
    </source>
</evidence>
<dbReference type="InterPro" id="IPR002716">
    <property type="entry name" value="PIN_dom"/>
</dbReference>
<dbReference type="Pfam" id="PF01850">
    <property type="entry name" value="PIN"/>
    <property type="match status" value="1"/>
</dbReference>
<evidence type="ECO:0000256" key="6">
    <source>
        <dbReference type="ARBA" id="ARBA00022842"/>
    </source>
</evidence>
<keyword evidence="6 8" id="KW-0460">Magnesium</keyword>
<organism evidence="10 11">
    <name type="scientific">Aureimonas endophytica</name>
    <dbReference type="NCBI Taxonomy" id="2027858"/>
    <lineage>
        <taxon>Bacteria</taxon>
        <taxon>Pseudomonadati</taxon>
        <taxon>Pseudomonadota</taxon>
        <taxon>Alphaproteobacteria</taxon>
        <taxon>Hyphomicrobiales</taxon>
        <taxon>Aurantimonadaceae</taxon>
        <taxon>Aureimonas</taxon>
    </lineage>
</organism>
<dbReference type="EMBL" id="BMIQ01000010">
    <property type="protein sequence ID" value="GGE22181.1"/>
    <property type="molecule type" value="Genomic_DNA"/>
</dbReference>
<keyword evidence="4 8" id="KW-0479">Metal-binding</keyword>
<dbReference type="GO" id="GO:0090729">
    <property type="term" value="F:toxin activity"/>
    <property type="evidence" value="ECO:0007669"/>
    <property type="project" value="UniProtKB-KW"/>
</dbReference>
<feature type="binding site" evidence="8">
    <location>
        <position position="103"/>
    </location>
    <ligand>
        <name>Mg(2+)</name>
        <dbReference type="ChEBI" id="CHEBI:18420"/>
    </ligand>
</feature>
<keyword evidence="11" id="KW-1185">Reference proteome</keyword>